<comment type="catalytic activity">
    <reaction evidence="3 4">
        <text>[thioredoxin]-disulfide + L-methionine + H2O = L-methionine (S)-S-oxide + [thioredoxin]-dithiol</text>
        <dbReference type="Rhea" id="RHEA:19993"/>
        <dbReference type="Rhea" id="RHEA-COMP:10698"/>
        <dbReference type="Rhea" id="RHEA-COMP:10700"/>
        <dbReference type="ChEBI" id="CHEBI:15377"/>
        <dbReference type="ChEBI" id="CHEBI:29950"/>
        <dbReference type="ChEBI" id="CHEBI:50058"/>
        <dbReference type="ChEBI" id="CHEBI:57844"/>
        <dbReference type="ChEBI" id="CHEBI:58772"/>
        <dbReference type="EC" id="1.8.4.11"/>
    </reaction>
</comment>
<evidence type="ECO:0000256" key="1">
    <source>
        <dbReference type="ARBA" id="ARBA00023002"/>
    </source>
</evidence>
<organism evidence="7 8">
    <name type="scientific">Hymenobacter algoricola</name>
    <dbReference type="NCBI Taxonomy" id="486267"/>
    <lineage>
        <taxon>Bacteria</taxon>
        <taxon>Pseudomonadati</taxon>
        <taxon>Bacteroidota</taxon>
        <taxon>Cytophagia</taxon>
        <taxon>Cytophagales</taxon>
        <taxon>Hymenobacteraceae</taxon>
        <taxon>Hymenobacter</taxon>
    </lineage>
</organism>
<dbReference type="RefSeq" id="WP_345108627.1">
    <property type="nucleotide sequence ID" value="NZ_BAABDH010000003.1"/>
</dbReference>
<gene>
    <name evidence="7" type="primary">msrA_1</name>
    <name evidence="4" type="synonym">msrA</name>
    <name evidence="7" type="ORF">GCM10022406_01460</name>
</gene>
<feature type="domain" description="Peptide methionine sulphoxide reductase MsrA" evidence="6">
    <location>
        <begin position="51"/>
        <end position="202"/>
    </location>
</feature>
<dbReference type="PANTHER" id="PTHR43774">
    <property type="entry name" value="PEPTIDE METHIONINE SULFOXIDE REDUCTASE"/>
    <property type="match status" value="1"/>
</dbReference>
<dbReference type="PROSITE" id="PS51257">
    <property type="entry name" value="PROKAR_LIPOPROTEIN"/>
    <property type="match status" value="1"/>
</dbReference>
<feature type="chain" id="PRO_5045750561" description="Peptide methionine sulfoxide reductase MsrA" evidence="5">
    <location>
        <begin position="27"/>
        <end position="224"/>
    </location>
</feature>
<dbReference type="SUPFAM" id="SSF55068">
    <property type="entry name" value="Peptide methionine sulfoxide reductase"/>
    <property type="match status" value="1"/>
</dbReference>
<dbReference type="HAMAP" id="MF_01401">
    <property type="entry name" value="MsrA"/>
    <property type="match status" value="1"/>
</dbReference>
<dbReference type="Pfam" id="PF01625">
    <property type="entry name" value="PMSR"/>
    <property type="match status" value="1"/>
</dbReference>
<evidence type="ECO:0000313" key="7">
    <source>
        <dbReference type="EMBL" id="GAA3918566.1"/>
    </source>
</evidence>
<feature type="signal peptide" evidence="5">
    <location>
        <begin position="1"/>
        <end position="26"/>
    </location>
</feature>
<keyword evidence="8" id="KW-1185">Reference proteome</keyword>
<keyword evidence="1 4" id="KW-0560">Oxidoreductase</keyword>
<evidence type="ECO:0000256" key="2">
    <source>
        <dbReference type="ARBA" id="ARBA00047806"/>
    </source>
</evidence>
<evidence type="ECO:0000256" key="5">
    <source>
        <dbReference type="SAM" id="SignalP"/>
    </source>
</evidence>
<dbReference type="InterPro" id="IPR002569">
    <property type="entry name" value="Met_Sox_Rdtase_MsrA_dom"/>
</dbReference>
<evidence type="ECO:0000256" key="4">
    <source>
        <dbReference type="HAMAP-Rule" id="MF_01401"/>
    </source>
</evidence>
<evidence type="ECO:0000256" key="3">
    <source>
        <dbReference type="ARBA" id="ARBA00048782"/>
    </source>
</evidence>
<sequence>MNKPTFYLLGLLLSLASCTQRQPATADAPATPFSQPTTGAAPSNLSGLAVATFAGGCFWCEEEVFEELRGVQQVVSGYAGGPEQNPTYEQVGSGATGHAESIEVYYDPQQVSYQTLLDVFFEAAHDPTTLNRQGPDAGAQYRSVAFYRTPEERQLIEATIRRVNESKHYPNPIVTQVTAFTRFWPAEDYHQGYYRLHPDDSYIRSVSEPKVAKFRQKFADKLKK</sequence>
<dbReference type="InterPro" id="IPR036509">
    <property type="entry name" value="Met_Sox_Rdtase_MsrA_sf"/>
</dbReference>
<dbReference type="NCBIfam" id="TIGR00401">
    <property type="entry name" value="msrA"/>
    <property type="match status" value="1"/>
</dbReference>
<dbReference type="Proteomes" id="UP001499909">
    <property type="component" value="Unassembled WGS sequence"/>
</dbReference>
<evidence type="ECO:0000313" key="8">
    <source>
        <dbReference type="Proteomes" id="UP001499909"/>
    </source>
</evidence>
<dbReference type="PANTHER" id="PTHR43774:SF1">
    <property type="entry name" value="PEPTIDE METHIONINE SULFOXIDE REDUCTASE MSRA 2"/>
    <property type="match status" value="1"/>
</dbReference>
<reference evidence="8" key="1">
    <citation type="journal article" date="2019" name="Int. J. Syst. Evol. Microbiol.">
        <title>The Global Catalogue of Microorganisms (GCM) 10K type strain sequencing project: providing services to taxonomists for standard genome sequencing and annotation.</title>
        <authorList>
            <consortium name="The Broad Institute Genomics Platform"/>
            <consortium name="The Broad Institute Genome Sequencing Center for Infectious Disease"/>
            <person name="Wu L."/>
            <person name="Ma J."/>
        </authorList>
    </citation>
    <scope>NUCLEOTIDE SEQUENCE [LARGE SCALE GENOMIC DNA]</scope>
    <source>
        <strain evidence="8">JCM 17214</strain>
    </source>
</reference>
<dbReference type="EC" id="1.8.4.11" evidence="4"/>
<comment type="function">
    <text evidence="4">Has an important function as a repair enzyme for proteins that have been inactivated by oxidation. Catalyzes the reversible oxidation-reduction of methionine sulfoxide in proteins to methionine.</text>
</comment>
<proteinExistence type="inferred from homology"/>
<comment type="similarity">
    <text evidence="4">Belongs to the MsrA Met sulfoxide reductase family.</text>
</comment>
<feature type="active site" evidence="4">
    <location>
        <position position="57"/>
    </location>
</feature>
<keyword evidence="5" id="KW-0732">Signal</keyword>
<evidence type="ECO:0000259" key="6">
    <source>
        <dbReference type="Pfam" id="PF01625"/>
    </source>
</evidence>
<name>A0ABP7MAI5_9BACT</name>
<accession>A0ABP7MAI5</accession>
<protein>
    <recommendedName>
        <fullName evidence="4">Peptide methionine sulfoxide reductase MsrA</fullName>
        <shortName evidence="4">Protein-methionine-S-oxide reductase</shortName>
        <ecNumber evidence="4">1.8.4.11</ecNumber>
    </recommendedName>
    <alternativeName>
        <fullName evidence="4">Peptide-methionine (S)-S-oxide reductase</fullName>
        <shortName evidence="4">Peptide Met(O) reductase</shortName>
    </alternativeName>
</protein>
<dbReference type="EMBL" id="BAABDH010000003">
    <property type="protein sequence ID" value="GAA3918566.1"/>
    <property type="molecule type" value="Genomic_DNA"/>
</dbReference>
<comment type="caution">
    <text evidence="7">The sequence shown here is derived from an EMBL/GenBank/DDBJ whole genome shotgun (WGS) entry which is preliminary data.</text>
</comment>
<comment type="catalytic activity">
    <reaction evidence="2 4">
        <text>L-methionyl-[protein] + [thioredoxin]-disulfide + H2O = L-methionyl-(S)-S-oxide-[protein] + [thioredoxin]-dithiol</text>
        <dbReference type="Rhea" id="RHEA:14217"/>
        <dbReference type="Rhea" id="RHEA-COMP:10698"/>
        <dbReference type="Rhea" id="RHEA-COMP:10700"/>
        <dbReference type="Rhea" id="RHEA-COMP:12313"/>
        <dbReference type="Rhea" id="RHEA-COMP:12315"/>
        <dbReference type="ChEBI" id="CHEBI:15377"/>
        <dbReference type="ChEBI" id="CHEBI:16044"/>
        <dbReference type="ChEBI" id="CHEBI:29950"/>
        <dbReference type="ChEBI" id="CHEBI:44120"/>
        <dbReference type="ChEBI" id="CHEBI:50058"/>
        <dbReference type="EC" id="1.8.4.11"/>
    </reaction>
</comment>
<dbReference type="Gene3D" id="3.30.1060.10">
    <property type="entry name" value="Peptide methionine sulphoxide reductase MsrA"/>
    <property type="match status" value="1"/>
</dbReference>